<gene>
    <name evidence="3" type="ORF">HHK36_028770</name>
</gene>
<comment type="caution">
    <text evidence="3">The sequence shown here is derived from an EMBL/GenBank/DDBJ whole genome shotgun (WGS) entry which is preliminary data.</text>
</comment>
<protein>
    <recommendedName>
        <fullName evidence="5">Gem-associated protein 2</fullName>
    </recommendedName>
</protein>
<reference evidence="3 4" key="1">
    <citation type="submission" date="2020-04" db="EMBL/GenBank/DDBJ databases">
        <title>Plant Genome Project.</title>
        <authorList>
            <person name="Zhang R.-G."/>
        </authorList>
    </citation>
    <scope>NUCLEOTIDE SEQUENCE [LARGE SCALE GENOMIC DNA]</scope>
    <source>
        <strain evidence="3">YNK0</strain>
        <tissue evidence="3">Leaf</tissue>
    </source>
</reference>
<evidence type="ECO:0000256" key="1">
    <source>
        <dbReference type="ARBA" id="ARBA00025758"/>
    </source>
</evidence>
<keyword evidence="4" id="KW-1185">Reference proteome</keyword>
<dbReference type="PANTHER" id="PTHR12794:SF0">
    <property type="entry name" value="GEM-ASSOCIATED PROTEIN 2"/>
    <property type="match status" value="1"/>
</dbReference>
<dbReference type="GO" id="GO:0032797">
    <property type="term" value="C:SMN complex"/>
    <property type="evidence" value="ECO:0007669"/>
    <property type="project" value="TreeGrafter"/>
</dbReference>
<dbReference type="PANTHER" id="PTHR12794">
    <property type="entry name" value="GEMIN2"/>
    <property type="match status" value="1"/>
</dbReference>
<feature type="compositionally biased region" description="Basic and acidic residues" evidence="2">
    <location>
        <begin position="81"/>
        <end position="90"/>
    </location>
</feature>
<feature type="compositionally biased region" description="Basic and acidic residues" evidence="2">
    <location>
        <begin position="102"/>
        <end position="122"/>
    </location>
</feature>
<organism evidence="3 4">
    <name type="scientific">Tetracentron sinense</name>
    <name type="common">Spur-leaf</name>
    <dbReference type="NCBI Taxonomy" id="13715"/>
    <lineage>
        <taxon>Eukaryota</taxon>
        <taxon>Viridiplantae</taxon>
        <taxon>Streptophyta</taxon>
        <taxon>Embryophyta</taxon>
        <taxon>Tracheophyta</taxon>
        <taxon>Spermatophyta</taxon>
        <taxon>Magnoliopsida</taxon>
        <taxon>Trochodendrales</taxon>
        <taxon>Trochodendraceae</taxon>
        <taxon>Tetracentron</taxon>
    </lineage>
</organism>
<evidence type="ECO:0000256" key="2">
    <source>
        <dbReference type="SAM" id="MobiDB-lite"/>
    </source>
</evidence>
<dbReference type="InterPro" id="IPR035426">
    <property type="entry name" value="Gemin2/Brr1"/>
</dbReference>
<evidence type="ECO:0000313" key="4">
    <source>
        <dbReference type="Proteomes" id="UP000655225"/>
    </source>
</evidence>
<dbReference type="Proteomes" id="UP000655225">
    <property type="component" value="Unassembled WGS sequence"/>
</dbReference>
<dbReference type="GO" id="GO:0000387">
    <property type="term" value="P:spliceosomal snRNP assembly"/>
    <property type="evidence" value="ECO:0007669"/>
    <property type="project" value="InterPro"/>
</dbReference>
<dbReference type="AlphaFoldDB" id="A0A834YG04"/>
<proteinExistence type="inferred from homology"/>
<dbReference type="GO" id="GO:0005634">
    <property type="term" value="C:nucleus"/>
    <property type="evidence" value="ECO:0007669"/>
    <property type="project" value="TreeGrafter"/>
</dbReference>
<evidence type="ECO:0008006" key="5">
    <source>
        <dbReference type="Google" id="ProtNLM"/>
    </source>
</evidence>
<evidence type="ECO:0000313" key="3">
    <source>
        <dbReference type="EMBL" id="KAF8379336.1"/>
    </source>
</evidence>
<name>A0A834YG04_TETSI</name>
<dbReference type="EMBL" id="JABCRI010000022">
    <property type="protein sequence ID" value="KAF8379336.1"/>
    <property type="molecule type" value="Genomic_DNA"/>
</dbReference>
<feature type="region of interest" description="Disordered" evidence="2">
    <location>
        <begin position="197"/>
        <end position="216"/>
    </location>
</feature>
<comment type="similarity">
    <text evidence="1">Belongs to the gemin-2 family.</text>
</comment>
<dbReference type="OrthoDB" id="428895at2759"/>
<dbReference type="Gene3D" id="1.20.58.1070">
    <property type="match status" value="1"/>
</dbReference>
<feature type="region of interest" description="Disordered" evidence="2">
    <location>
        <begin position="77"/>
        <end position="122"/>
    </location>
</feature>
<dbReference type="OMA" id="QEANECC"/>
<dbReference type="Pfam" id="PF04938">
    <property type="entry name" value="SIP1"/>
    <property type="match status" value="1"/>
</dbReference>
<accession>A0A834YG04</accession>
<sequence length="568" mass="63971">MSDFKNPVESSGNTSGIKDTFDFCSQINESHEMVEIEVQSADEDQSILHEYLNRTSEIKEMQEMAENDSENMNNIEENEELQTKQKHETPVIHPDSLSKTGNDCRDKETGRKKEKCSEKGDGSKIRYSRNELEAVSSFLAEARNACEKKGDGSKRRYSRNELEAMRFVNDEEQRIMWNEIYLGLGPVVAQELEDMGDSKHQKQGRRNVDHRQRFGKKKDAAKNLSEACVQNMENNIKEVKPLDPACADHLYGENGYTIVEVECSENGDSDDEYSSIQRPAFFVKGEPNFESGPPQDGLEYLRRVRWEAAQIPKVKVAKLDRNKLNNEQTVYMPKIPDIAKCPEHLLPSKQWEDAFLADFSELRLALLRLEGLSPENSDNLRSLFTVHEDDSFQPFQNSSLEISDDPQLFLTIDEVDSCPALHCTGLEKSDGLQSCSTVDEDGSFQPLENTTPSTSDKLELPLISKGDSTDPTVAAILGMDSVSRVSILKRRINSLETASTLSRNECAWIFALCGAIDTPLDADTGASLRCLLRKCSSLRAGKSETDDEVVMLNMLVTISGRYFRQLEN</sequence>